<dbReference type="SMART" id="SM00530">
    <property type="entry name" value="HTH_XRE"/>
    <property type="match status" value="1"/>
</dbReference>
<dbReference type="Pfam" id="PF06803">
    <property type="entry name" value="DUF1232"/>
    <property type="match status" value="1"/>
</dbReference>
<keyword evidence="4" id="KW-0472">Membrane</keyword>
<keyword evidence="2" id="KW-0812">Transmembrane</keyword>
<comment type="caution">
    <text evidence="6">The sequence shown here is derived from an EMBL/GenBank/DDBJ whole genome shotgun (WGS) entry which is preliminary data.</text>
</comment>
<reference evidence="6" key="1">
    <citation type="submission" date="2013-08" db="EMBL/GenBank/DDBJ databases">
        <authorList>
            <person name="Mendez C."/>
            <person name="Richter M."/>
            <person name="Ferrer M."/>
            <person name="Sanchez J."/>
        </authorList>
    </citation>
    <scope>NUCLEOTIDE SEQUENCE</scope>
</reference>
<protein>
    <submittedName>
        <fullName evidence="6">Helix-turn-helix domain protein</fullName>
    </submittedName>
</protein>
<feature type="domain" description="HTH cro/C1-type" evidence="5">
    <location>
        <begin position="8"/>
        <end position="62"/>
    </location>
</feature>
<dbReference type="InterPro" id="IPR010982">
    <property type="entry name" value="Lambda_DNA-bd_dom_sf"/>
</dbReference>
<evidence type="ECO:0000256" key="3">
    <source>
        <dbReference type="ARBA" id="ARBA00022989"/>
    </source>
</evidence>
<dbReference type="CDD" id="cd00093">
    <property type="entry name" value="HTH_XRE"/>
    <property type="match status" value="1"/>
</dbReference>
<name>T1A5R2_9ZZZZ</name>
<dbReference type="SUPFAM" id="SSF47413">
    <property type="entry name" value="lambda repressor-like DNA-binding domains"/>
    <property type="match status" value="1"/>
</dbReference>
<evidence type="ECO:0000256" key="1">
    <source>
        <dbReference type="ARBA" id="ARBA00004127"/>
    </source>
</evidence>
<comment type="subcellular location">
    <subcellularLocation>
        <location evidence="1">Endomembrane system</location>
        <topology evidence="1">Multi-pass membrane protein</topology>
    </subcellularLocation>
</comment>
<organism evidence="6">
    <name type="scientific">mine drainage metagenome</name>
    <dbReference type="NCBI Taxonomy" id="410659"/>
    <lineage>
        <taxon>unclassified sequences</taxon>
        <taxon>metagenomes</taxon>
        <taxon>ecological metagenomes</taxon>
    </lineage>
</organism>
<evidence type="ECO:0000259" key="5">
    <source>
        <dbReference type="PROSITE" id="PS50943"/>
    </source>
</evidence>
<evidence type="ECO:0000256" key="2">
    <source>
        <dbReference type="ARBA" id="ARBA00022692"/>
    </source>
</evidence>
<reference evidence="6" key="2">
    <citation type="journal article" date="2014" name="ISME J.">
        <title>Microbial stratification in low pH oxic and suboxic macroscopic growths along an acid mine drainage.</title>
        <authorList>
            <person name="Mendez-Garcia C."/>
            <person name="Mesa V."/>
            <person name="Sprenger R.R."/>
            <person name="Richter M."/>
            <person name="Diez M.S."/>
            <person name="Solano J."/>
            <person name="Bargiela R."/>
            <person name="Golyshina O.V."/>
            <person name="Manteca A."/>
            <person name="Ramos J.L."/>
            <person name="Gallego J.R."/>
            <person name="Llorente I."/>
            <person name="Martins Dos Santos V.A."/>
            <person name="Jensen O.N."/>
            <person name="Pelaez A.I."/>
            <person name="Sanchez J."/>
            <person name="Ferrer M."/>
        </authorList>
    </citation>
    <scope>NUCLEOTIDE SEQUENCE</scope>
</reference>
<dbReference type="GO" id="GO:0003677">
    <property type="term" value="F:DNA binding"/>
    <property type="evidence" value="ECO:0007669"/>
    <property type="project" value="InterPro"/>
</dbReference>
<dbReference type="InterPro" id="IPR001387">
    <property type="entry name" value="Cro/C1-type_HTH"/>
</dbReference>
<dbReference type="EMBL" id="AUZZ01008546">
    <property type="protein sequence ID" value="EQD37185.1"/>
    <property type="molecule type" value="Genomic_DNA"/>
</dbReference>
<accession>T1A5R2</accession>
<dbReference type="InterPro" id="IPR010652">
    <property type="entry name" value="DUF1232"/>
</dbReference>
<keyword evidence="3" id="KW-1133">Transmembrane helix</keyword>
<sequence length="201" mass="21731">MQDLTERIRAEMAREGIGLRELGRRSGIDHSLISRLLRGASSPTPALLQRLAPVLGLSAAELYRAAGIKVAPPIEDALRAMGAGDGLDEARLRDHLTVLAAQAQTASGRRKILREFPRKRRDTALRGPILDCLDGLHAAYRSGLLPPALDSEVGAALLYFIQPGDCIPDDHFPLGYLDDAMVVQLVWPKVVGQESPDSTLA</sequence>
<proteinExistence type="predicted"/>
<gene>
    <name evidence="6" type="ORF">B2A_11818</name>
</gene>
<dbReference type="AlphaFoldDB" id="T1A5R2"/>
<evidence type="ECO:0000313" key="6">
    <source>
        <dbReference type="EMBL" id="EQD37185.1"/>
    </source>
</evidence>
<dbReference type="PROSITE" id="PS50943">
    <property type="entry name" value="HTH_CROC1"/>
    <property type="match status" value="1"/>
</dbReference>
<dbReference type="Pfam" id="PF13560">
    <property type="entry name" value="HTH_31"/>
    <property type="match status" value="1"/>
</dbReference>
<evidence type="ECO:0000256" key="4">
    <source>
        <dbReference type="ARBA" id="ARBA00023136"/>
    </source>
</evidence>
<dbReference type="GO" id="GO:0012505">
    <property type="term" value="C:endomembrane system"/>
    <property type="evidence" value="ECO:0007669"/>
    <property type="project" value="UniProtKB-SubCell"/>
</dbReference>
<dbReference type="Gene3D" id="1.10.260.40">
    <property type="entry name" value="lambda repressor-like DNA-binding domains"/>
    <property type="match status" value="1"/>
</dbReference>